<keyword evidence="10" id="KW-1185">Reference proteome</keyword>
<evidence type="ECO:0000256" key="7">
    <source>
        <dbReference type="SAM" id="MobiDB-lite"/>
    </source>
</evidence>
<feature type="region of interest" description="Disordered" evidence="7">
    <location>
        <begin position="444"/>
        <end position="482"/>
    </location>
</feature>
<gene>
    <name evidence="9" type="ORF">BOKJ2_LOCUS10568</name>
</gene>
<dbReference type="InterPro" id="IPR040706">
    <property type="entry name" value="Zf-MYST"/>
</dbReference>
<dbReference type="GO" id="GO:0035267">
    <property type="term" value="C:NuA4 histone acetyltransferase complex"/>
    <property type="evidence" value="ECO:0007669"/>
    <property type="project" value="TreeGrafter"/>
</dbReference>
<dbReference type="Pfam" id="PF11717">
    <property type="entry name" value="Tudor-knot"/>
    <property type="match status" value="1"/>
</dbReference>
<dbReference type="PROSITE" id="PS51726">
    <property type="entry name" value="MYST_HAT"/>
    <property type="match status" value="1"/>
</dbReference>
<dbReference type="SUPFAM" id="SSF54160">
    <property type="entry name" value="Chromo domain-like"/>
    <property type="match status" value="1"/>
</dbReference>
<dbReference type="Pfam" id="PF01853">
    <property type="entry name" value="MOZ_SAS"/>
    <property type="match status" value="1"/>
</dbReference>
<dbReference type="InterPro" id="IPR025995">
    <property type="entry name" value="Tudor-knot"/>
</dbReference>
<dbReference type="SUPFAM" id="SSF55729">
    <property type="entry name" value="Acyl-CoA N-acyltransferases (Nat)"/>
    <property type="match status" value="1"/>
</dbReference>
<reference evidence="9" key="1">
    <citation type="submission" date="2020-09" db="EMBL/GenBank/DDBJ databases">
        <authorList>
            <person name="Kikuchi T."/>
        </authorList>
    </citation>
    <scope>NUCLEOTIDE SEQUENCE</scope>
    <source>
        <strain evidence="9">SH1</strain>
    </source>
</reference>
<evidence type="ECO:0000256" key="5">
    <source>
        <dbReference type="PIRSR" id="PIRSR602717-51"/>
    </source>
</evidence>
<protein>
    <recommendedName>
        <fullName evidence="2 6">Histone acetyltransferase</fullName>
        <ecNumber evidence="2 6">2.3.1.48</ecNumber>
    </recommendedName>
</protein>
<evidence type="ECO:0000256" key="2">
    <source>
        <dbReference type="ARBA" id="ARBA00013184"/>
    </source>
</evidence>
<sequence length="482" mass="55860">MVKQRYHNEDAAAVMVKTRHFKTNKDQIKLGDYVNATVVIAGQKLELPAEVLDVRQQVCDDGSNQTQYYVHYENRDRRLDEWIGLDRVLDRSPISIKAITRKREIEQPLTRSQRRIQEEFSHIPKSINDLDATTAKLEKQHEERTKIKNVQRVVIGSWEADAWYYSPYPTAIVDGFVETLYICEYCLFYYSDYQKYNRHISQGCVRTQPPGQCIYRNKNLAVHEVFGNVYKLYCQCLCLLSKLFLDHKTLYYEVENFRFYVLCEVDEHGSHLVGHFSKEFGTNNNLACIMVLPCHQRKGYGKLLIQLSYALSTLENSIGTPEKPLSDLGKVSYRSYWWWILLNAIERNGWINGCLVSELSAATHVHPDDIISTLSALQMVKYAKPSYGDDIVLCSPQILNHCKKLPFCKAPKLELVEKNITWSQKEEIVPLFLREKEVFRHLQDHSPSLTPSNDTDAASQSDDCRSEKRKRLVKKVSSASRD</sequence>
<evidence type="ECO:0000256" key="4">
    <source>
        <dbReference type="ARBA" id="ARBA00022990"/>
    </source>
</evidence>
<keyword evidence="4" id="KW-0007">Acetylation</keyword>
<proteinExistence type="inferred from homology"/>
<comment type="subcellular location">
    <subcellularLocation>
        <location evidence="6">Nucleus</location>
    </subcellularLocation>
</comment>
<dbReference type="Gene3D" id="3.40.630.30">
    <property type="match status" value="1"/>
</dbReference>
<evidence type="ECO:0000256" key="3">
    <source>
        <dbReference type="ARBA" id="ARBA00022679"/>
    </source>
</evidence>
<feature type="compositionally biased region" description="Polar residues" evidence="7">
    <location>
        <begin position="445"/>
        <end position="461"/>
    </location>
</feature>
<feature type="domain" description="MYST-type HAT" evidence="8">
    <location>
        <begin position="145"/>
        <end position="424"/>
    </location>
</feature>
<dbReference type="EC" id="2.3.1.48" evidence="2 6"/>
<dbReference type="GO" id="GO:0072487">
    <property type="term" value="C:MSL complex"/>
    <property type="evidence" value="ECO:0007669"/>
    <property type="project" value="TreeGrafter"/>
</dbReference>
<accession>A0A811L936</accession>
<dbReference type="InterPro" id="IPR002717">
    <property type="entry name" value="HAT_MYST-type"/>
</dbReference>
<dbReference type="Proteomes" id="UP000614601">
    <property type="component" value="Unassembled WGS sequence"/>
</dbReference>
<dbReference type="GO" id="GO:0005634">
    <property type="term" value="C:nucleus"/>
    <property type="evidence" value="ECO:0007669"/>
    <property type="project" value="UniProtKB-SubCell"/>
</dbReference>
<dbReference type="GO" id="GO:0006355">
    <property type="term" value="P:regulation of DNA-templated transcription"/>
    <property type="evidence" value="ECO:0007669"/>
    <property type="project" value="InterPro"/>
</dbReference>
<comment type="similarity">
    <text evidence="1 6">Belongs to the MYST (SAS/MOZ) family.</text>
</comment>
<dbReference type="Gene3D" id="3.30.60.60">
    <property type="entry name" value="N-acetyl transferase-like"/>
    <property type="match status" value="1"/>
</dbReference>
<evidence type="ECO:0000313" key="10">
    <source>
        <dbReference type="Proteomes" id="UP000614601"/>
    </source>
</evidence>
<dbReference type="EMBL" id="CAJFCW020000005">
    <property type="protein sequence ID" value="CAG9118824.1"/>
    <property type="molecule type" value="Genomic_DNA"/>
</dbReference>
<evidence type="ECO:0000256" key="1">
    <source>
        <dbReference type="ARBA" id="ARBA00010107"/>
    </source>
</evidence>
<dbReference type="AlphaFoldDB" id="A0A811L936"/>
<organism evidence="9 10">
    <name type="scientific">Bursaphelenchus okinawaensis</name>
    <dbReference type="NCBI Taxonomy" id="465554"/>
    <lineage>
        <taxon>Eukaryota</taxon>
        <taxon>Metazoa</taxon>
        <taxon>Ecdysozoa</taxon>
        <taxon>Nematoda</taxon>
        <taxon>Chromadorea</taxon>
        <taxon>Rhabditida</taxon>
        <taxon>Tylenchina</taxon>
        <taxon>Tylenchomorpha</taxon>
        <taxon>Aphelenchoidea</taxon>
        <taxon>Aphelenchoididae</taxon>
        <taxon>Bursaphelenchus</taxon>
    </lineage>
</organism>
<dbReference type="GO" id="GO:0044545">
    <property type="term" value="C:NSL complex"/>
    <property type="evidence" value="ECO:0007669"/>
    <property type="project" value="TreeGrafter"/>
</dbReference>
<dbReference type="InterPro" id="IPR036388">
    <property type="entry name" value="WH-like_DNA-bd_sf"/>
</dbReference>
<evidence type="ECO:0000256" key="6">
    <source>
        <dbReference type="RuleBase" id="RU361211"/>
    </source>
</evidence>
<dbReference type="InterPro" id="IPR016197">
    <property type="entry name" value="Chromo-like_dom_sf"/>
</dbReference>
<dbReference type="Gene3D" id="2.30.30.140">
    <property type="match status" value="1"/>
</dbReference>
<comment type="catalytic activity">
    <reaction evidence="6">
        <text>L-lysyl-[protein] + acetyl-CoA = N(6)-acetyl-L-lysyl-[protein] + CoA + H(+)</text>
        <dbReference type="Rhea" id="RHEA:45948"/>
        <dbReference type="Rhea" id="RHEA-COMP:9752"/>
        <dbReference type="Rhea" id="RHEA-COMP:10731"/>
        <dbReference type="ChEBI" id="CHEBI:15378"/>
        <dbReference type="ChEBI" id="CHEBI:29969"/>
        <dbReference type="ChEBI" id="CHEBI:57287"/>
        <dbReference type="ChEBI" id="CHEBI:57288"/>
        <dbReference type="ChEBI" id="CHEBI:61930"/>
        <dbReference type="EC" id="2.3.1.48"/>
    </reaction>
</comment>
<dbReference type="PANTHER" id="PTHR10615:SF82">
    <property type="entry name" value="HISTONE ACETYLTRANSFERASE KAT8"/>
    <property type="match status" value="1"/>
</dbReference>
<evidence type="ECO:0000259" key="8">
    <source>
        <dbReference type="PROSITE" id="PS51726"/>
    </source>
</evidence>
<dbReference type="EMBL" id="CAJFDH010000005">
    <property type="protein sequence ID" value="CAD5223798.1"/>
    <property type="molecule type" value="Genomic_DNA"/>
</dbReference>
<dbReference type="GO" id="GO:0046972">
    <property type="term" value="F:histone H4K16 acetyltransferase activity"/>
    <property type="evidence" value="ECO:0007669"/>
    <property type="project" value="TreeGrafter"/>
</dbReference>
<keyword evidence="6" id="KW-0539">Nucleus</keyword>
<comment type="caution">
    <text evidence="9">The sequence shown here is derived from an EMBL/GenBank/DDBJ whole genome shotgun (WGS) entry which is preliminary data.</text>
</comment>
<keyword evidence="3" id="KW-0808">Transferase</keyword>
<dbReference type="InterPro" id="IPR016181">
    <property type="entry name" value="Acyl_CoA_acyltransferase"/>
</dbReference>
<dbReference type="InterPro" id="IPR050603">
    <property type="entry name" value="MYST_HAT"/>
</dbReference>
<dbReference type="OrthoDB" id="787137at2759"/>
<evidence type="ECO:0000313" key="9">
    <source>
        <dbReference type="EMBL" id="CAD5223798.1"/>
    </source>
</evidence>
<feature type="active site" description="Proton donor/acceptor" evidence="5">
    <location>
        <position position="322"/>
    </location>
</feature>
<name>A0A811L936_9BILA</name>
<dbReference type="Pfam" id="PF17772">
    <property type="entry name" value="zf-MYST"/>
    <property type="match status" value="1"/>
</dbReference>
<dbReference type="Proteomes" id="UP000783686">
    <property type="component" value="Unassembled WGS sequence"/>
</dbReference>
<dbReference type="Gene3D" id="1.10.10.10">
    <property type="entry name" value="Winged helix-like DNA-binding domain superfamily/Winged helix DNA-binding domain"/>
    <property type="match status" value="1"/>
</dbReference>
<dbReference type="PANTHER" id="PTHR10615">
    <property type="entry name" value="HISTONE ACETYLTRANSFERASE"/>
    <property type="match status" value="1"/>
</dbReference>